<name>A0A316FDJ2_9ACTN</name>
<gene>
    <name evidence="1" type="ORF">BC793_110125</name>
</gene>
<dbReference type="OrthoDB" id="3297285at2"/>
<dbReference type="RefSeq" id="WP_109595513.1">
    <property type="nucleotide sequence ID" value="NZ_BONA01000054.1"/>
</dbReference>
<keyword evidence="2" id="KW-1185">Reference proteome</keyword>
<evidence type="ECO:0000313" key="1">
    <source>
        <dbReference type="EMBL" id="PWK46132.1"/>
    </source>
</evidence>
<evidence type="ECO:0000313" key="2">
    <source>
        <dbReference type="Proteomes" id="UP000245697"/>
    </source>
</evidence>
<dbReference type="AlphaFoldDB" id="A0A316FDJ2"/>
<organism evidence="1 2">
    <name type="scientific">Actinoplanes xinjiangensis</name>
    <dbReference type="NCBI Taxonomy" id="512350"/>
    <lineage>
        <taxon>Bacteria</taxon>
        <taxon>Bacillati</taxon>
        <taxon>Actinomycetota</taxon>
        <taxon>Actinomycetes</taxon>
        <taxon>Micromonosporales</taxon>
        <taxon>Micromonosporaceae</taxon>
        <taxon>Actinoplanes</taxon>
    </lineage>
</organism>
<proteinExistence type="predicted"/>
<dbReference type="Proteomes" id="UP000245697">
    <property type="component" value="Unassembled WGS sequence"/>
</dbReference>
<dbReference type="EMBL" id="QGGR01000010">
    <property type="protein sequence ID" value="PWK46132.1"/>
    <property type="molecule type" value="Genomic_DNA"/>
</dbReference>
<comment type="caution">
    <text evidence="1">The sequence shown here is derived from an EMBL/GenBank/DDBJ whole genome shotgun (WGS) entry which is preliminary data.</text>
</comment>
<reference evidence="1 2" key="1">
    <citation type="submission" date="2018-05" db="EMBL/GenBank/DDBJ databases">
        <title>Genomic Encyclopedia of Archaeal and Bacterial Type Strains, Phase II (KMG-II): from individual species to whole genera.</title>
        <authorList>
            <person name="Goeker M."/>
        </authorList>
    </citation>
    <scope>NUCLEOTIDE SEQUENCE [LARGE SCALE GENOMIC DNA]</scope>
    <source>
        <strain evidence="1 2">DSM 45184</strain>
    </source>
</reference>
<accession>A0A316FDJ2</accession>
<protein>
    <submittedName>
        <fullName evidence="1">Uncharacterized protein</fullName>
    </submittedName>
</protein>
<sequence>MNILAEMLLTEPAPMAIWAALMLLTLPALVVLANPDGVRNPGTALLEAADFVRRTRQRRAERRAAEAAEAQAAVRYALEVRVAAAQAAEAVDRWQAHWRAAADRVDATWAAFRAADARRVRSRAAASFGTPWTPRDPAEYAARERFLHDAVRAAVSRAELPGSASADVLAGRAGWDPRLHPAEQEVVLHRACADYLRRVHRAAVTAERAAWHDMELARSGRDSLRREAELAEARVATWPIFIMAAGDSPLTVGNRAHRLSPIHSGNG</sequence>